<accession>A0A2N9FNT4</accession>
<dbReference type="Pfam" id="PF13456">
    <property type="entry name" value="RVT_3"/>
    <property type="match status" value="1"/>
</dbReference>
<dbReference type="AlphaFoldDB" id="A0A2N9FNT4"/>
<feature type="chain" id="PRO_5014621206" description="RNase H type-1 domain-containing protein" evidence="1">
    <location>
        <begin position="22"/>
        <end position="157"/>
    </location>
</feature>
<dbReference type="Gene3D" id="3.30.420.10">
    <property type="entry name" value="Ribonuclease H-like superfamily/Ribonuclease H"/>
    <property type="match status" value="1"/>
</dbReference>
<dbReference type="InterPro" id="IPR044730">
    <property type="entry name" value="RNase_H-like_dom_plant"/>
</dbReference>
<name>A0A2N9FNT4_FAGSY</name>
<feature type="signal peptide" evidence="1">
    <location>
        <begin position="1"/>
        <end position="21"/>
    </location>
</feature>
<dbReference type="InterPro" id="IPR053151">
    <property type="entry name" value="RNase_H-like"/>
</dbReference>
<dbReference type="PANTHER" id="PTHR47723:SF19">
    <property type="entry name" value="POLYNUCLEOTIDYL TRANSFERASE, RIBONUCLEASE H-LIKE SUPERFAMILY PROTEIN"/>
    <property type="match status" value="1"/>
</dbReference>
<evidence type="ECO:0000313" key="3">
    <source>
        <dbReference type="EMBL" id="SPC88805.1"/>
    </source>
</evidence>
<protein>
    <recommendedName>
        <fullName evidence="2">RNase H type-1 domain-containing protein</fullName>
    </recommendedName>
</protein>
<dbReference type="InterPro" id="IPR036397">
    <property type="entry name" value="RNaseH_sf"/>
</dbReference>
<evidence type="ECO:0000256" key="1">
    <source>
        <dbReference type="SAM" id="SignalP"/>
    </source>
</evidence>
<reference evidence="3" key="1">
    <citation type="submission" date="2018-02" db="EMBL/GenBank/DDBJ databases">
        <authorList>
            <person name="Cohen D.B."/>
            <person name="Kent A.D."/>
        </authorList>
    </citation>
    <scope>NUCLEOTIDE SEQUENCE</scope>
</reference>
<dbReference type="SUPFAM" id="SSF53098">
    <property type="entry name" value="Ribonuclease H-like"/>
    <property type="match status" value="1"/>
</dbReference>
<gene>
    <name evidence="3" type="ORF">FSB_LOCUS16687</name>
</gene>
<dbReference type="GO" id="GO:0004523">
    <property type="term" value="F:RNA-DNA hybrid ribonuclease activity"/>
    <property type="evidence" value="ECO:0007669"/>
    <property type="project" value="InterPro"/>
</dbReference>
<dbReference type="InterPro" id="IPR012337">
    <property type="entry name" value="RNaseH-like_sf"/>
</dbReference>
<sequence>MRIVQPLLLALLVGWIPPPSGFFKLNMDGSTLGNPGLAGAGGLLRHSDGFWFRGFTRNIGITSSFATELWGVSDGLRLAKQYNIQKLIIELDAKVVLDLLMSDNNTSLCYHPLSALISDCRSLIHSFEEARLLHTYREGNFCADLLVKEGTKTSNSG</sequence>
<dbReference type="CDD" id="cd06222">
    <property type="entry name" value="RNase_H_like"/>
    <property type="match status" value="1"/>
</dbReference>
<evidence type="ECO:0000259" key="2">
    <source>
        <dbReference type="Pfam" id="PF13456"/>
    </source>
</evidence>
<keyword evidence="1" id="KW-0732">Signal</keyword>
<dbReference type="InterPro" id="IPR002156">
    <property type="entry name" value="RNaseH_domain"/>
</dbReference>
<proteinExistence type="predicted"/>
<dbReference type="GO" id="GO:0003676">
    <property type="term" value="F:nucleic acid binding"/>
    <property type="evidence" value="ECO:0007669"/>
    <property type="project" value="InterPro"/>
</dbReference>
<organism evidence="3">
    <name type="scientific">Fagus sylvatica</name>
    <name type="common">Beechnut</name>
    <dbReference type="NCBI Taxonomy" id="28930"/>
    <lineage>
        <taxon>Eukaryota</taxon>
        <taxon>Viridiplantae</taxon>
        <taxon>Streptophyta</taxon>
        <taxon>Embryophyta</taxon>
        <taxon>Tracheophyta</taxon>
        <taxon>Spermatophyta</taxon>
        <taxon>Magnoliopsida</taxon>
        <taxon>eudicotyledons</taxon>
        <taxon>Gunneridae</taxon>
        <taxon>Pentapetalae</taxon>
        <taxon>rosids</taxon>
        <taxon>fabids</taxon>
        <taxon>Fagales</taxon>
        <taxon>Fagaceae</taxon>
        <taxon>Fagus</taxon>
    </lineage>
</organism>
<feature type="domain" description="RNase H type-1" evidence="2">
    <location>
        <begin position="26"/>
        <end position="149"/>
    </location>
</feature>
<dbReference type="PANTHER" id="PTHR47723">
    <property type="entry name" value="OS05G0353850 PROTEIN"/>
    <property type="match status" value="1"/>
</dbReference>
<dbReference type="EMBL" id="OIVN01001020">
    <property type="protein sequence ID" value="SPC88805.1"/>
    <property type="molecule type" value="Genomic_DNA"/>
</dbReference>